<dbReference type="GO" id="GO:0002250">
    <property type="term" value="P:adaptive immune response"/>
    <property type="evidence" value="ECO:0007669"/>
    <property type="project" value="UniProtKB-KW"/>
</dbReference>
<dbReference type="GO" id="GO:0002504">
    <property type="term" value="P:antigen processing and presentation of peptide or polysaccharide antigen via MHC class II"/>
    <property type="evidence" value="ECO:0007669"/>
    <property type="project" value="UniProtKB-KW"/>
</dbReference>
<feature type="transmembrane region" description="Helical" evidence="10">
    <location>
        <begin position="222"/>
        <end position="242"/>
    </location>
</feature>
<dbReference type="InterPro" id="IPR013783">
    <property type="entry name" value="Ig-like_fold"/>
</dbReference>
<keyword evidence="9" id="KW-0491">MHC II</keyword>
<evidence type="ECO:0000256" key="8">
    <source>
        <dbReference type="ARBA" id="ARBA00023180"/>
    </source>
</evidence>
<evidence type="ECO:0000256" key="6">
    <source>
        <dbReference type="ARBA" id="ARBA00023136"/>
    </source>
</evidence>
<protein>
    <submittedName>
        <fullName evidence="13">MHC class IIB antigen</fullName>
    </submittedName>
</protein>
<feature type="chain" id="PRO_5004778398" evidence="11">
    <location>
        <begin position="20"/>
        <end position="267"/>
    </location>
</feature>
<dbReference type="Gene3D" id="2.60.40.10">
    <property type="entry name" value="Immunoglobulins"/>
    <property type="match status" value="1"/>
</dbReference>
<dbReference type="PROSITE" id="PS00290">
    <property type="entry name" value="IG_MHC"/>
    <property type="match status" value="1"/>
</dbReference>
<feature type="domain" description="Ig-like" evidence="12">
    <location>
        <begin position="120"/>
        <end position="206"/>
    </location>
</feature>
<evidence type="ECO:0000256" key="10">
    <source>
        <dbReference type="SAM" id="Phobius"/>
    </source>
</evidence>
<evidence type="ECO:0000313" key="13">
    <source>
        <dbReference type="EMBL" id="AFP07911.1"/>
    </source>
</evidence>
<evidence type="ECO:0000256" key="3">
    <source>
        <dbReference type="ARBA" id="ARBA00022859"/>
    </source>
</evidence>
<keyword evidence="5" id="KW-1064">Adaptive immunity</keyword>
<dbReference type="AlphaFoldDB" id="V9L717"/>
<dbReference type="Pfam" id="PF07654">
    <property type="entry name" value="C1-set"/>
    <property type="match status" value="1"/>
</dbReference>
<evidence type="ECO:0000256" key="4">
    <source>
        <dbReference type="ARBA" id="ARBA00022989"/>
    </source>
</evidence>
<evidence type="ECO:0000256" key="7">
    <source>
        <dbReference type="ARBA" id="ARBA00023157"/>
    </source>
</evidence>
<evidence type="ECO:0000256" key="9">
    <source>
        <dbReference type="ARBA" id="ARBA00023182"/>
    </source>
</evidence>
<dbReference type="InterPro" id="IPR036179">
    <property type="entry name" value="Ig-like_dom_sf"/>
</dbReference>
<keyword evidence="11" id="KW-0732">Signal</keyword>
<dbReference type="EMBL" id="JW875394">
    <property type="protein sequence ID" value="AFP07911.1"/>
    <property type="molecule type" value="mRNA"/>
</dbReference>
<dbReference type="PANTHER" id="PTHR19944">
    <property type="entry name" value="MHC CLASS II-RELATED"/>
    <property type="match status" value="1"/>
</dbReference>
<comment type="subcellular location">
    <subcellularLocation>
        <location evidence="1">Membrane</location>
        <topology evidence="1">Single-pass type I membrane protein</topology>
    </subcellularLocation>
</comment>
<keyword evidence="6 10" id="KW-0472">Membrane</keyword>
<dbReference type="SMART" id="SM00921">
    <property type="entry name" value="MHC_II_beta"/>
    <property type="match status" value="1"/>
</dbReference>
<dbReference type="PANTHER" id="PTHR19944:SF99">
    <property type="entry name" value="HLA CLASS II HISTOCOMPATIBILITY ANTIGEN, DRB1 BETA CHAIN"/>
    <property type="match status" value="1"/>
</dbReference>
<dbReference type="InterPro" id="IPR007110">
    <property type="entry name" value="Ig-like_dom"/>
</dbReference>
<dbReference type="InterPro" id="IPR050160">
    <property type="entry name" value="MHC/Immunoglobulin"/>
</dbReference>
<keyword evidence="4 10" id="KW-1133">Transmembrane helix</keyword>
<feature type="signal peptide" evidence="11">
    <location>
        <begin position="1"/>
        <end position="19"/>
    </location>
</feature>
<evidence type="ECO:0000256" key="1">
    <source>
        <dbReference type="ARBA" id="ARBA00004479"/>
    </source>
</evidence>
<dbReference type="InterPro" id="IPR000353">
    <property type="entry name" value="MHC_II_b_N"/>
</dbReference>
<dbReference type="PROSITE" id="PS50835">
    <property type="entry name" value="IG_LIKE"/>
    <property type="match status" value="1"/>
</dbReference>
<evidence type="ECO:0000256" key="2">
    <source>
        <dbReference type="ARBA" id="ARBA00022692"/>
    </source>
</evidence>
<dbReference type="GO" id="GO:0042613">
    <property type="term" value="C:MHC class II protein complex"/>
    <property type="evidence" value="ECO:0007669"/>
    <property type="project" value="UniProtKB-KW"/>
</dbReference>
<accession>V9L717</accession>
<dbReference type="SMART" id="SM00407">
    <property type="entry name" value="IGc1"/>
    <property type="match status" value="1"/>
</dbReference>
<evidence type="ECO:0000256" key="5">
    <source>
        <dbReference type="ARBA" id="ARBA00023130"/>
    </source>
</evidence>
<evidence type="ECO:0000256" key="11">
    <source>
        <dbReference type="SAM" id="SignalP"/>
    </source>
</evidence>
<dbReference type="InterPro" id="IPR003597">
    <property type="entry name" value="Ig_C1-set"/>
</dbReference>
<reference evidence="13" key="1">
    <citation type="journal article" date="2014" name="Nature">
        <title>Elephant shark genome provides unique insights into gnathostome evolution.</title>
        <authorList>
            <consortium name="International Elephant Shark Genome Sequencing Consortium"/>
            <person name="Venkatesh B."/>
            <person name="Lee A.P."/>
            <person name="Ravi V."/>
            <person name="Maurya A.K."/>
            <person name="Lian M.M."/>
            <person name="Swann J.B."/>
            <person name="Ohta Y."/>
            <person name="Flajnik M.F."/>
            <person name="Sutoh Y."/>
            <person name="Kasahara M."/>
            <person name="Hoon S."/>
            <person name="Gangu V."/>
            <person name="Roy S.W."/>
            <person name="Irimia M."/>
            <person name="Korzh V."/>
            <person name="Kondrychyn I."/>
            <person name="Lim Z.W."/>
            <person name="Tay B.H."/>
            <person name="Tohari S."/>
            <person name="Kong K.W."/>
            <person name="Ho S."/>
            <person name="Lorente-Galdos B."/>
            <person name="Quilez J."/>
            <person name="Marques-Bonet T."/>
            <person name="Raney B.J."/>
            <person name="Ingham P.W."/>
            <person name="Tay A."/>
            <person name="Hillier L.W."/>
            <person name="Minx P."/>
            <person name="Boehm T."/>
            <person name="Wilson R.K."/>
            <person name="Brenner S."/>
            <person name="Warren W.C."/>
        </authorList>
    </citation>
    <scope>NUCLEOTIDE SEQUENCE</scope>
    <source>
        <tissue evidence="13">Brain</tissue>
    </source>
</reference>
<dbReference type="InterPro" id="IPR011162">
    <property type="entry name" value="MHC_I/II-like_Ag-recog"/>
</dbReference>
<name>V9L717_CALMI</name>
<organism evidence="13">
    <name type="scientific">Callorhinchus milii</name>
    <name type="common">Ghost shark</name>
    <dbReference type="NCBI Taxonomy" id="7868"/>
    <lineage>
        <taxon>Eukaryota</taxon>
        <taxon>Metazoa</taxon>
        <taxon>Chordata</taxon>
        <taxon>Craniata</taxon>
        <taxon>Vertebrata</taxon>
        <taxon>Chondrichthyes</taxon>
        <taxon>Holocephali</taxon>
        <taxon>Chimaeriformes</taxon>
        <taxon>Callorhinchidae</taxon>
        <taxon>Callorhinchus</taxon>
    </lineage>
</organism>
<dbReference type="SUPFAM" id="SSF48726">
    <property type="entry name" value="Immunoglobulin"/>
    <property type="match status" value="1"/>
</dbReference>
<dbReference type="InterPro" id="IPR003006">
    <property type="entry name" value="Ig/MHC_CS"/>
</dbReference>
<keyword evidence="3" id="KW-0391">Immunity</keyword>
<dbReference type="SUPFAM" id="SSF54452">
    <property type="entry name" value="MHC antigen-recognition domain"/>
    <property type="match status" value="1"/>
</dbReference>
<dbReference type="Pfam" id="PF00969">
    <property type="entry name" value="MHC_II_beta"/>
    <property type="match status" value="1"/>
</dbReference>
<evidence type="ECO:0000259" key="12">
    <source>
        <dbReference type="PROSITE" id="PS50835"/>
    </source>
</evidence>
<keyword evidence="8" id="KW-0325">Glycoprotein</keyword>
<sequence>MSLSAALVPGLRLLLLVSAISVFTPEQNILAEADSNIFRQGCEFNNGTSWTFVYEEIYNKQLIAYYDFNQRKYIAVKQWTKPSVDSWNQHAEETYQEGIRICENNVDVYNRVELTRLVKPRVTIRPKQSAHTGHLLTCYVRGFYPKEIEVTWRRNGHVVNGDQVSTSLMANGDWTYQIHKVLQYSPESGDHYSCHVHHKSLDSDIDHPWVPEGMPESERIRIIVGALGFAFGFVVLLAGVILRLRNAKAILDASGTGPRLMGAATAN</sequence>
<keyword evidence="2 10" id="KW-0812">Transmembrane</keyword>
<proteinExistence type="evidence at transcript level"/>
<dbReference type="InterPro" id="IPR014745">
    <property type="entry name" value="MHC_II_a/b_N"/>
</dbReference>
<dbReference type="Gene3D" id="3.10.320.10">
    <property type="entry name" value="Class II Histocompatibility Antigen, M Beta Chain, Chain B, domain 1"/>
    <property type="match status" value="1"/>
</dbReference>
<keyword evidence="7" id="KW-1015">Disulfide bond</keyword>